<reference evidence="2 3" key="1">
    <citation type="submission" date="2018-04" db="EMBL/GenBank/DDBJ databases">
        <title>Genomic Encyclopedia of Type Strains, Phase IV (KMG-IV): sequencing the most valuable type-strain genomes for metagenomic binning, comparative biology and taxonomic classification.</title>
        <authorList>
            <person name="Goeker M."/>
        </authorList>
    </citation>
    <scope>NUCLEOTIDE SEQUENCE [LARGE SCALE GENOMIC DNA]</scope>
    <source>
        <strain evidence="2 3">DSM 20705</strain>
    </source>
</reference>
<sequence length="139" mass="15754">MKLIYPAIFYKDKEGEGYSIIFPDIHTGATCGDNVSDGYYMAEDFLGCSLYDDYIDGKELPKATKFEDVTIEDDGFSDMDLSFKTMVDIDMDDYIRRTSSKTVKKTVTIPSYLNEMAKASDINFSKVLTEGLKKELNIK</sequence>
<dbReference type="EMBL" id="QEKV01000004">
    <property type="protein sequence ID" value="PVY94653.1"/>
    <property type="molecule type" value="Genomic_DNA"/>
</dbReference>
<dbReference type="InterPro" id="IPR035069">
    <property type="entry name" value="TTHA1013/TTHA0281-like"/>
</dbReference>
<dbReference type="Pfam" id="PF15919">
    <property type="entry name" value="HicB_lk_antitox"/>
    <property type="match status" value="1"/>
</dbReference>
<dbReference type="SUPFAM" id="SSF143100">
    <property type="entry name" value="TTHA1013/TTHA0281-like"/>
    <property type="match status" value="1"/>
</dbReference>
<proteinExistence type="predicted"/>
<comment type="caution">
    <text evidence="2">The sequence shown here is derived from an EMBL/GenBank/DDBJ whole genome shotgun (WGS) entry which is preliminary data.</text>
</comment>
<dbReference type="AlphaFoldDB" id="A0A2U1E3X6"/>
<keyword evidence="3" id="KW-1185">Reference proteome</keyword>
<accession>A0A2U1E3X6</accession>
<evidence type="ECO:0000259" key="1">
    <source>
        <dbReference type="Pfam" id="PF15919"/>
    </source>
</evidence>
<dbReference type="RefSeq" id="WP_116480062.1">
    <property type="nucleotide sequence ID" value="NZ_QEKV01000004.1"/>
</dbReference>
<evidence type="ECO:0000313" key="2">
    <source>
        <dbReference type="EMBL" id="PVY94653.1"/>
    </source>
</evidence>
<organism evidence="2 3">
    <name type="scientific">Ezakiella coagulans</name>
    <dbReference type="NCBI Taxonomy" id="46507"/>
    <lineage>
        <taxon>Bacteria</taxon>
        <taxon>Bacillati</taxon>
        <taxon>Bacillota</taxon>
        <taxon>Tissierellia</taxon>
        <taxon>Ezakiella</taxon>
    </lineage>
</organism>
<gene>
    <name evidence="2" type="ORF">C7381_104159</name>
</gene>
<evidence type="ECO:0000313" key="3">
    <source>
        <dbReference type="Proteomes" id="UP000245793"/>
    </source>
</evidence>
<feature type="domain" description="HicB-like antitoxin of toxin-antitoxin system" evidence="1">
    <location>
        <begin position="5"/>
        <end position="115"/>
    </location>
</feature>
<protein>
    <submittedName>
        <fullName evidence="2">HicB-like antitoxin of HicAB toxin-antitoxin system</fullName>
    </submittedName>
</protein>
<dbReference type="Proteomes" id="UP000245793">
    <property type="component" value="Unassembled WGS sequence"/>
</dbReference>
<name>A0A2U1E3X6_9FIRM</name>
<dbReference type="Gene3D" id="3.30.160.250">
    <property type="match status" value="1"/>
</dbReference>
<dbReference type="InterPro" id="IPR031807">
    <property type="entry name" value="HicB-like"/>
</dbReference>